<evidence type="ECO:0000313" key="2">
    <source>
        <dbReference type="EMBL" id="KAK5627971.1"/>
    </source>
</evidence>
<sequence>MAANDSPKGPNALNGVNGLGPAVSITTQRSIPAKRRRGFFARSSSAIARLLTWYTILTLLFRCPSSPAEYNETSPKICKPYLFTKYAVAPHLTPYYDAYAAPYVELARPYYDSLDSKVIAPGRAYAVKYGGPRMAQFQALGHAQWEKNLQPQILKYQTLAKAQYDQSISPHVDKAATTIAPYYDIARTNALQTYHEIIVPTYTFVHPYASQGYDVAYDLTRNTIIPSTIWAWNKTYDFLDSAVWPHLRDVYILKVEPQLIRIGERLGRYNEKKPKPVAEENESIVPKATFIKPTVSISSTTASVAEPTQTPSQVPDAEYPPASEASSDTQYIPSETPKSKQELRDLAAKTVAEDLELWENKFTKVAEEGAAEIEDRVDEISADMIENHANTIGKSLVSQLEATVHSELDGLKKAIVRILESGGNDAKATDENIAAAVRSAGLNIKNKAQHIRDWRQNYERQTEVAVTKAAEEHFSIIERTRDLALQKIGMKWAWMDGVTYKDWQKYHQLRARFEEWTDELKRLITTHPGLVEAQTAATDIEGEGMAIAHEAATELGRLKQVAAWKATAEDFTDDFDSSRMQLAAEAAEKRIAAAAAESARLAAEEVAQKAMTGAEAAGEPPGEAVSKAPPSEDSAPIQSAVINEQADANIPGQEDVDTSALPPMENLASEPTDSATKLDSSSSATRESESGSQRSVNEPANAVELSEPLSGIDQVDGPEQMEETIMESPNLPIHTIDEEAASTTVKSVLFGAAAESVPTRQPILDDDVLSSASSALSVAQSDVPASITSAAQSAYTAALAGAADQYSRAMSAVSVQISGEPRPVHEEMFSSVSDGYFSAIAAANSRLNEAMTVASDNVYETPITKRLSVPTVPSVDWERVQSIAQQKFEDSISWASDQYDSAKVAIGAAEPTPSTYLEEAEKRAEKLMDQARHNYFAGVGLAHARYSEFLSAASTAVGSLTATPTPTNIQESASSAISAVSDAAESVASSVGDLAGDAKDAIDQSWDRLVSRVSSQVYGAPTPTPWYENLYVTASDYGSQAGDSALSASEAVADQVAAASSLVEEYAASANSAASSQYVAVSSLVSELVIGKEPSYTESVYSRLAHAYTTGLFSASSIGSVASATAASAASMISDAARSGLEAASENIASATDKVGDTVDHVKDEL</sequence>
<evidence type="ECO:0008006" key="4">
    <source>
        <dbReference type="Google" id="ProtNLM"/>
    </source>
</evidence>
<feature type="region of interest" description="Disordered" evidence="1">
    <location>
        <begin position="611"/>
        <end position="635"/>
    </location>
</feature>
<evidence type="ECO:0000256" key="1">
    <source>
        <dbReference type="SAM" id="MobiDB-lite"/>
    </source>
</evidence>
<feature type="compositionally biased region" description="Polar residues" evidence="1">
    <location>
        <begin position="669"/>
        <end position="679"/>
    </location>
</feature>
<proteinExistence type="predicted"/>
<dbReference type="Proteomes" id="UP001305414">
    <property type="component" value="Unassembled WGS sequence"/>
</dbReference>
<reference evidence="2 3" key="1">
    <citation type="submission" date="2023-10" db="EMBL/GenBank/DDBJ databases">
        <title>Draft genome sequence of Xylaria bambusicola isolate GMP-LS, the root and basal stem rot pathogen of sugarcane in Indonesia.</title>
        <authorList>
            <person name="Selvaraj P."/>
            <person name="Muralishankar V."/>
            <person name="Muruganantham S."/>
            <person name="Sp S."/>
            <person name="Haryani S."/>
            <person name="Lau K.J.X."/>
            <person name="Naqvi N.I."/>
        </authorList>
    </citation>
    <scope>NUCLEOTIDE SEQUENCE [LARGE SCALE GENOMIC DNA]</scope>
    <source>
        <strain evidence="2">GMP-LS</strain>
    </source>
</reference>
<gene>
    <name evidence="2" type="ORF">RRF57_003686</name>
</gene>
<feature type="compositionally biased region" description="Low complexity" evidence="1">
    <location>
        <begin position="613"/>
        <end position="624"/>
    </location>
</feature>
<comment type="caution">
    <text evidence="2">The sequence shown here is derived from an EMBL/GenBank/DDBJ whole genome shotgun (WGS) entry which is preliminary data.</text>
</comment>
<feature type="compositionally biased region" description="Polar residues" evidence="1">
    <location>
        <begin position="324"/>
        <end position="333"/>
    </location>
</feature>
<feature type="region of interest" description="Disordered" evidence="1">
    <location>
        <begin position="652"/>
        <end position="712"/>
    </location>
</feature>
<protein>
    <recommendedName>
        <fullName evidence="4">Transcription factor hoxa13</fullName>
    </recommendedName>
</protein>
<name>A0AAN7UM69_9PEZI</name>
<accession>A0AAN7UM69</accession>
<evidence type="ECO:0000313" key="3">
    <source>
        <dbReference type="Proteomes" id="UP001305414"/>
    </source>
</evidence>
<organism evidence="2 3">
    <name type="scientific">Xylaria bambusicola</name>
    <dbReference type="NCBI Taxonomy" id="326684"/>
    <lineage>
        <taxon>Eukaryota</taxon>
        <taxon>Fungi</taxon>
        <taxon>Dikarya</taxon>
        <taxon>Ascomycota</taxon>
        <taxon>Pezizomycotina</taxon>
        <taxon>Sordariomycetes</taxon>
        <taxon>Xylariomycetidae</taxon>
        <taxon>Xylariales</taxon>
        <taxon>Xylariaceae</taxon>
        <taxon>Xylaria</taxon>
    </lineage>
</organism>
<dbReference type="PANTHER" id="PTHR23242:SF9">
    <property type="entry name" value="TRANSCRIPTION FACTOR HOXA13"/>
    <property type="match status" value="1"/>
</dbReference>
<feature type="region of interest" description="Disordered" evidence="1">
    <location>
        <begin position="300"/>
        <end position="342"/>
    </location>
</feature>
<dbReference type="AlphaFoldDB" id="A0AAN7UM69"/>
<keyword evidence="3" id="KW-1185">Reference proteome</keyword>
<dbReference type="PANTHER" id="PTHR23242">
    <property type="entry name" value="TRANSCRIPTION FACTOR HOXA13"/>
    <property type="match status" value="1"/>
</dbReference>
<dbReference type="EMBL" id="JAWHQM010000006">
    <property type="protein sequence ID" value="KAK5627971.1"/>
    <property type="molecule type" value="Genomic_DNA"/>
</dbReference>